<dbReference type="AlphaFoldDB" id="A0A1I0SMT1"/>
<proteinExistence type="predicted"/>
<evidence type="ECO:0000313" key="2">
    <source>
        <dbReference type="EMBL" id="SFA40821.1"/>
    </source>
</evidence>
<dbReference type="EMBL" id="FOJM01000002">
    <property type="protein sequence ID" value="SFA40821.1"/>
    <property type="molecule type" value="Genomic_DNA"/>
</dbReference>
<evidence type="ECO:0000313" key="3">
    <source>
        <dbReference type="Proteomes" id="UP000198836"/>
    </source>
</evidence>
<protein>
    <recommendedName>
        <fullName evidence="1">DUF6671 domain-containing protein</fullName>
    </recommendedName>
</protein>
<organism evidence="2 3">
    <name type="scientific">Pedobacter suwonensis</name>
    <dbReference type="NCBI Taxonomy" id="332999"/>
    <lineage>
        <taxon>Bacteria</taxon>
        <taxon>Pseudomonadati</taxon>
        <taxon>Bacteroidota</taxon>
        <taxon>Sphingobacteriia</taxon>
        <taxon>Sphingobacteriales</taxon>
        <taxon>Sphingobacteriaceae</taxon>
        <taxon>Pedobacter</taxon>
    </lineage>
</organism>
<keyword evidence="3" id="KW-1185">Reference proteome</keyword>
<dbReference type="Proteomes" id="UP000198836">
    <property type="component" value="Unassembled WGS sequence"/>
</dbReference>
<sequence length="277" mass="31174">MNFKGRKLVIATMHGKESVLSPILEKALGVETIVPESFNTDLYGTFSGEILRKMDPLEAAKAKCVDACRIVGCGLAVGSEGSFGPHPFIYFIPADEEILVFMDLENDICVRARIVSLKTNFGAKTFTDWETAAHFANSARFPGHGLIISNQQRTQVKKGIQDWEILREYFNRYLGDYGSVVLETDMRAMYNPMRMAVIAEAGEKLVQSILRICPHCSFPGYDVSKVNPGLPCAECRLPTKNTLSHTYTCQKCNHTEEQLYPHEKRNEDPRYCDYCNP</sequence>
<dbReference type="OrthoDB" id="9793837at2"/>
<dbReference type="RefSeq" id="WP_090980321.1">
    <property type="nucleotide sequence ID" value="NZ_FOJM01000002.1"/>
</dbReference>
<feature type="domain" description="DUF6671" evidence="1">
    <location>
        <begin position="63"/>
        <end position="277"/>
    </location>
</feature>
<evidence type="ECO:0000259" key="1">
    <source>
        <dbReference type="Pfam" id="PF20376"/>
    </source>
</evidence>
<reference evidence="3" key="1">
    <citation type="submission" date="2016-10" db="EMBL/GenBank/DDBJ databases">
        <authorList>
            <person name="Varghese N."/>
            <person name="Submissions S."/>
        </authorList>
    </citation>
    <scope>NUCLEOTIDE SEQUENCE [LARGE SCALE GENOMIC DNA]</scope>
    <source>
        <strain evidence="3">DSM 18130</strain>
    </source>
</reference>
<dbReference type="InterPro" id="IPR046612">
    <property type="entry name" value="DUF6671"/>
</dbReference>
<accession>A0A1I0SMT1</accession>
<gene>
    <name evidence="2" type="ORF">SAMN04488511_102176</name>
</gene>
<dbReference type="STRING" id="332999.SAMN04488511_102176"/>
<dbReference type="Pfam" id="PF20376">
    <property type="entry name" value="DUF6671"/>
    <property type="match status" value="1"/>
</dbReference>
<name>A0A1I0SMT1_9SPHI</name>